<keyword evidence="3" id="KW-0808">Transferase</keyword>
<keyword evidence="3" id="KW-0548">Nucleotidyltransferase</keyword>
<dbReference type="GO" id="GO:0004475">
    <property type="term" value="F:mannose-1-phosphate guanylyltransferase (GTP) activity"/>
    <property type="evidence" value="ECO:0007669"/>
    <property type="project" value="UniProtKB-EC"/>
</dbReference>
<dbReference type="PANTHER" id="PTHR46390:SF1">
    <property type="entry name" value="MANNOSE-1-PHOSPHATE GUANYLYLTRANSFERASE"/>
    <property type="match status" value="1"/>
</dbReference>
<evidence type="ECO:0000259" key="2">
    <source>
        <dbReference type="Pfam" id="PF22640"/>
    </source>
</evidence>
<name>A0ABT9PIP0_9ACTO</name>
<dbReference type="Gene3D" id="3.90.550.10">
    <property type="entry name" value="Spore Coat Polysaccharide Biosynthesis Protein SpsA, Chain A"/>
    <property type="match status" value="1"/>
</dbReference>
<dbReference type="InterPro" id="IPR005835">
    <property type="entry name" value="NTP_transferase_dom"/>
</dbReference>
<dbReference type="Proteomes" id="UP001230145">
    <property type="component" value="Unassembled WGS sequence"/>
</dbReference>
<dbReference type="InterPro" id="IPR029044">
    <property type="entry name" value="Nucleotide-diphossugar_trans"/>
</dbReference>
<dbReference type="InterPro" id="IPR051161">
    <property type="entry name" value="Mannose-6P_isomerase_type2"/>
</dbReference>
<dbReference type="PANTHER" id="PTHR46390">
    <property type="entry name" value="MANNOSE-1-PHOSPHATE GUANYLYLTRANSFERASE"/>
    <property type="match status" value="1"/>
</dbReference>
<feature type="domain" description="Nucleotidyl transferase" evidence="1">
    <location>
        <begin position="4"/>
        <end position="284"/>
    </location>
</feature>
<dbReference type="EMBL" id="JAUSQL010000001">
    <property type="protein sequence ID" value="MDP9832020.1"/>
    <property type="molecule type" value="Genomic_DNA"/>
</dbReference>
<protein>
    <submittedName>
        <fullName evidence="3">Mannose-1-phosphate guanylyltransferase</fullName>
        <ecNumber evidence="3">2.7.7.13</ecNumber>
    </submittedName>
</protein>
<dbReference type="SUPFAM" id="SSF159283">
    <property type="entry name" value="Guanosine diphospho-D-mannose pyrophosphorylase/mannose-6-phosphate isomerase linker domain"/>
    <property type="match status" value="1"/>
</dbReference>
<gene>
    <name evidence="3" type="ORF">J2S45_000699</name>
</gene>
<evidence type="ECO:0000259" key="1">
    <source>
        <dbReference type="Pfam" id="PF00483"/>
    </source>
</evidence>
<dbReference type="Pfam" id="PF00483">
    <property type="entry name" value="NTP_transferase"/>
    <property type="match status" value="1"/>
</dbReference>
<dbReference type="CDD" id="cd02509">
    <property type="entry name" value="GDP-M1P_Guanylyltransferase"/>
    <property type="match status" value="1"/>
</dbReference>
<comment type="caution">
    <text evidence="3">The sequence shown here is derived from an EMBL/GenBank/DDBJ whole genome shotgun (WGS) entry which is preliminary data.</text>
</comment>
<evidence type="ECO:0000313" key="3">
    <source>
        <dbReference type="EMBL" id="MDP9832020.1"/>
    </source>
</evidence>
<sequence length="361" mass="37609">MIHAIVPAGGAGTRLWPLSRRDHPKFLTDLTGCGRTLIQQTYDRLAPVSESVTVVTGLAHRDAVASQLPELAEGDIIAEPSPRDSMAAIALAAAVIARRAGDVVVGSFAADHLIADVAAFHSALAQAERAAEAGYLVTIGITPDYPATGFGYIQEGQPLALAGGCTRGARHVLRFVEKPDAETAAEYLMGGYRWNAGMFVAKTSVLLGALERFEPELAGGIAAIAQAYDTADGPAVLAERWPELKKIAIDHAIAEPLAAAGGVAVVPVEMGWSDVGDYASLRDAVGTGAHVAPGGAAQPVFAIDSPGALVYTHSKPIAVLGLEDVVVVESEGAILVTNIERSQEVKAIVERISRSGMEEIR</sequence>
<evidence type="ECO:0000313" key="4">
    <source>
        <dbReference type="Proteomes" id="UP001230145"/>
    </source>
</evidence>
<dbReference type="RefSeq" id="WP_307634559.1">
    <property type="nucleotide sequence ID" value="NZ_JAUSQL010000001.1"/>
</dbReference>
<dbReference type="InterPro" id="IPR054566">
    <property type="entry name" value="ManC/GMP-like_b-helix"/>
</dbReference>
<keyword evidence="4" id="KW-1185">Reference proteome</keyword>
<proteinExistence type="predicted"/>
<accession>A0ABT9PIP0</accession>
<dbReference type="InterPro" id="IPR049577">
    <property type="entry name" value="GMPP_N"/>
</dbReference>
<dbReference type="EC" id="2.7.7.13" evidence="3"/>
<dbReference type="Pfam" id="PF22640">
    <property type="entry name" value="ManC_GMP_beta-helix"/>
    <property type="match status" value="1"/>
</dbReference>
<reference evidence="3 4" key="1">
    <citation type="submission" date="2023-07" db="EMBL/GenBank/DDBJ databases">
        <title>Sequencing the genomes of 1000 actinobacteria strains.</title>
        <authorList>
            <person name="Klenk H.-P."/>
        </authorList>
    </citation>
    <scope>NUCLEOTIDE SEQUENCE [LARGE SCALE GENOMIC DNA]</scope>
    <source>
        <strain evidence="3 4">DSM 19515</strain>
    </source>
</reference>
<dbReference type="SUPFAM" id="SSF53448">
    <property type="entry name" value="Nucleotide-diphospho-sugar transferases"/>
    <property type="match status" value="1"/>
</dbReference>
<organism evidence="3 4">
    <name type="scientific">Trueperella abortisuis</name>
    <dbReference type="NCBI Taxonomy" id="445930"/>
    <lineage>
        <taxon>Bacteria</taxon>
        <taxon>Bacillati</taxon>
        <taxon>Actinomycetota</taxon>
        <taxon>Actinomycetes</taxon>
        <taxon>Actinomycetales</taxon>
        <taxon>Actinomycetaceae</taxon>
        <taxon>Trueperella</taxon>
    </lineage>
</organism>
<feature type="domain" description="MannoseP isomerase/GMP-like beta-helix" evidence="2">
    <location>
        <begin position="301"/>
        <end position="351"/>
    </location>
</feature>